<feature type="compositionally biased region" description="Basic residues" evidence="1">
    <location>
        <begin position="119"/>
        <end position="129"/>
    </location>
</feature>
<dbReference type="EMBL" id="LECT01000007">
    <property type="protein sequence ID" value="KLU07120.1"/>
    <property type="molecule type" value="Genomic_DNA"/>
</dbReference>
<feature type="domain" description="GYF" evidence="2">
    <location>
        <begin position="4"/>
        <end position="52"/>
    </location>
</feature>
<dbReference type="STRING" id="595434.RISK_000921"/>
<accession>A0A0J1BKQ1</accession>
<comment type="caution">
    <text evidence="3">The sequence shown here is derived from an EMBL/GenBank/DDBJ whole genome shotgun (WGS) entry which is preliminary data.</text>
</comment>
<dbReference type="PATRIC" id="fig|595434.4.peg.887"/>
<reference evidence="3" key="1">
    <citation type="submission" date="2015-05" db="EMBL/GenBank/DDBJ databases">
        <title>Permanent draft genome of Rhodopirellula islandicus K833.</title>
        <authorList>
            <person name="Kizina J."/>
            <person name="Richter M."/>
            <person name="Glockner F.O."/>
            <person name="Harder J."/>
        </authorList>
    </citation>
    <scope>NUCLEOTIDE SEQUENCE [LARGE SCALE GENOMIC DNA]</scope>
    <source>
        <strain evidence="3">K833</strain>
    </source>
</reference>
<dbReference type="RefSeq" id="WP_047812905.1">
    <property type="nucleotide sequence ID" value="NZ_LECT01000007.1"/>
</dbReference>
<feature type="region of interest" description="Disordered" evidence="1">
    <location>
        <begin position="95"/>
        <end position="129"/>
    </location>
</feature>
<evidence type="ECO:0000313" key="3">
    <source>
        <dbReference type="EMBL" id="KLU07120.1"/>
    </source>
</evidence>
<feature type="compositionally biased region" description="Basic and acidic residues" evidence="1">
    <location>
        <begin position="95"/>
        <end position="104"/>
    </location>
</feature>
<protein>
    <recommendedName>
        <fullName evidence="2">GYF domain-containing protein</fullName>
    </recommendedName>
</protein>
<name>A0A0J1BKQ1_RHOIS</name>
<dbReference type="Proteomes" id="UP000036367">
    <property type="component" value="Unassembled WGS sequence"/>
</dbReference>
<keyword evidence="4" id="KW-1185">Reference proteome</keyword>
<sequence length="129" mass="14582">MSVWFVQKGDEQLGPYKPAELLALVRDGSVVAETRIRKDDSNWFTASQVGGLFEAARRPSIEHYCPQCNVRVGQPPTICPECGKDLERTKTRIIEHSVGQEKRSSNTPTTGPSDSAKRWLQKKIRRDKK</sequence>
<dbReference type="InterPro" id="IPR025640">
    <property type="entry name" value="GYF_2"/>
</dbReference>
<evidence type="ECO:0000256" key="1">
    <source>
        <dbReference type="SAM" id="MobiDB-lite"/>
    </source>
</evidence>
<evidence type="ECO:0000313" key="4">
    <source>
        <dbReference type="Proteomes" id="UP000036367"/>
    </source>
</evidence>
<dbReference type="OrthoDB" id="276348at2"/>
<organism evidence="3 4">
    <name type="scientific">Rhodopirellula islandica</name>
    <dbReference type="NCBI Taxonomy" id="595434"/>
    <lineage>
        <taxon>Bacteria</taxon>
        <taxon>Pseudomonadati</taxon>
        <taxon>Planctomycetota</taxon>
        <taxon>Planctomycetia</taxon>
        <taxon>Pirellulales</taxon>
        <taxon>Pirellulaceae</taxon>
        <taxon>Rhodopirellula</taxon>
    </lineage>
</organism>
<evidence type="ECO:0000259" key="2">
    <source>
        <dbReference type="Pfam" id="PF14237"/>
    </source>
</evidence>
<proteinExistence type="predicted"/>
<dbReference type="AlphaFoldDB" id="A0A0J1BKQ1"/>
<gene>
    <name evidence="3" type="ORF">RISK_000921</name>
</gene>
<dbReference type="Pfam" id="PF14237">
    <property type="entry name" value="GYF_2"/>
    <property type="match status" value="1"/>
</dbReference>